<evidence type="ECO:0000256" key="1">
    <source>
        <dbReference type="PROSITE-ProRule" id="PRU00182"/>
    </source>
</evidence>
<dbReference type="SUPFAM" id="SSF55174">
    <property type="entry name" value="Alpha-L RNA-binding motif"/>
    <property type="match status" value="1"/>
</dbReference>
<evidence type="ECO:0000313" key="4">
    <source>
        <dbReference type="Proteomes" id="UP001145072"/>
    </source>
</evidence>
<feature type="domain" description="RNA-binding S4" evidence="2">
    <location>
        <begin position="181"/>
        <end position="241"/>
    </location>
</feature>
<dbReference type="PROSITE" id="PS50889">
    <property type="entry name" value="S4"/>
    <property type="match status" value="1"/>
</dbReference>
<dbReference type="InterPro" id="IPR036986">
    <property type="entry name" value="S4_RNA-bd_sf"/>
</dbReference>
<keyword evidence="1" id="KW-0694">RNA-binding</keyword>
<dbReference type="SMART" id="SM00363">
    <property type="entry name" value="S4"/>
    <property type="match status" value="1"/>
</dbReference>
<keyword evidence="4" id="KW-1185">Reference proteome</keyword>
<organism evidence="3 4">
    <name type="scientific">Aquibacillus koreensis</name>
    <dbReference type="NCBI Taxonomy" id="279446"/>
    <lineage>
        <taxon>Bacteria</taxon>
        <taxon>Bacillati</taxon>
        <taxon>Bacillota</taxon>
        <taxon>Bacilli</taxon>
        <taxon>Bacillales</taxon>
        <taxon>Bacillaceae</taxon>
        <taxon>Aquibacillus</taxon>
    </lineage>
</organism>
<dbReference type="Pfam" id="PF17774">
    <property type="entry name" value="YlmH_RBD"/>
    <property type="match status" value="1"/>
</dbReference>
<sequence>MDIYQHFRKEEHPFIDQVLSWKDQVERNFQVKLSDFLDPREQKIFKTIIGNNPEFTWNLVGGGETAERKRAVLAPYYELLEENRFEITLLEGTYPTKFISLSHRDVLGAILSLGIKRKKLGDLYVDNGVIQVIVASEIEPFIKMNLTHIKNAQITFEEKPFSSIMEKNDEWISSHTTVSSLRLDVVVKEMYNVSRQIAAASIQKGLVKVNFRVVDSPAFVLEEGDLLSLRGKGRAKLSDIHGLSKKEKWKITFEKLK</sequence>
<dbReference type="Gene3D" id="3.30.70.330">
    <property type="match status" value="1"/>
</dbReference>
<dbReference type="InterPro" id="IPR002942">
    <property type="entry name" value="S4_RNA-bd"/>
</dbReference>
<evidence type="ECO:0000313" key="3">
    <source>
        <dbReference type="EMBL" id="MDC3420566.1"/>
    </source>
</evidence>
<protein>
    <submittedName>
        <fullName evidence="3">RNA-binding protein</fullName>
    </submittedName>
</protein>
<dbReference type="Pfam" id="PF01479">
    <property type="entry name" value="S4"/>
    <property type="match status" value="1"/>
</dbReference>
<gene>
    <name evidence="3" type="ORF">NC661_09325</name>
</gene>
<dbReference type="Gene3D" id="3.10.290.10">
    <property type="entry name" value="RNA-binding S4 domain"/>
    <property type="match status" value="1"/>
</dbReference>
<dbReference type="Gene3D" id="3.30.1370.160">
    <property type="match status" value="1"/>
</dbReference>
<dbReference type="InterPro" id="IPR040591">
    <property type="entry name" value="RqcP2_RBD"/>
</dbReference>
<name>A0A9X4AI31_9BACI</name>
<dbReference type="EMBL" id="JAMQJZ010000006">
    <property type="protein sequence ID" value="MDC3420566.1"/>
    <property type="molecule type" value="Genomic_DNA"/>
</dbReference>
<accession>A0A9X4AI31</accession>
<comment type="caution">
    <text evidence="3">The sequence shown here is derived from an EMBL/GenBank/DDBJ whole genome shotgun (WGS) entry which is preliminary data.</text>
</comment>
<reference evidence="3" key="1">
    <citation type="submission" date="2022-06" db="EMBL/GenBank/DDBJ databases">
        <title>Aquibacillus sp. a new bacterium isolated from soil saline samples.</title>
        <authorList>
            <person name="Galisteo C."/>
            <person name="De La Haba R."/>
            <person name="Sanchez-Porro C."/>
            <person name="Ventosa A."/>
        </authorList>
    </citation>
    <scope>NUCLEOTIDE SEQUENCE</scope>
    <source>
        <strain evidence="3">JCM 12387</strain>
    </source>
</reference>
<proteinExistence type="predicted"/>
<dbReference type="CDD" id="cd00165">
    <property type="entry name" value="S4"/>
    <property type="match status" value="1"/>
</dbReference>
<dbReference type="InterPro" id="IPR012677">
    <property type="entry name" value="Nucleotide-bd_a/b_plait_sf"/>
</dbReference>
<dbReference type="GO" id="GO:0003723">
    <property type="term" value="F:RNA binding"/>
    <property type="evidence" value="ECO:0007669"/>
    <property type="project" value="UniProtKB-KW"/>
</dbReference>
<dbReference type="Proteomes" id="UP001145072">
    <property type="component" value="Unassembled WGS sequence"/>
</dbReference>
<evidence type="ECO:0000259" key="2">
    <source>
        <dbReference type="SMART" id="SM00363"/>
    </source>
</evidence>
<dbReference type="AlphaFoldDB" id="A0A9X4AI31"/>